<proteinExistence type="predicted"/>
<dbReference type="PROSITE" id="PS51186">
    <property type="entry name" value="GNAT"/>
    <property type="match status" value="1"/>
</dbReference>
<evidence type="ECO:0000259" key="1">
    <source>
        <dbReference type="PROSITE" id="PS51186"/>
    </source>
</evidence>
<dbReference type="PANTHER" id="PTHR37817">
    <property type="entry name" value="N-ACETYLTRANSFERASE EIS"/>
    <property type="match status" value="1"/>
</dbReference>
<dbReference type="Gene3D" id="3.40.630.30">
    <property type="match status" value="1"/>
</dbReference>
<dbReference type="EC" id="2.3.1.-" evidence="2"/>
<organism evidence="2 3">
    <name type="scientific">Tumebacillus lacus</name>
    <dbReference type="NCBI Taxonomy" id="2995335"/>
    <lineage>
        <taxon>Bacteria</taxon>
        <taxon>Bacillati</taxon>
        <taxon>Bacillota</taxon>
        <taxon>Bacilli</taxon>
        <taxon>Bacillales</taxon>
        <taxon>Alicyclobacillaceae</taxon>
        <taxon>Tumebacillus</taxon>
    </lineage>
</organism>
<dbReference type="EMBL" id="JAPMLT010000001">
    <property type="protein sequence ID" value="MCX7568490.1"/>
    <property type="molecule type" value="Genomic_DNA"/>
</dbReference>
<gene>
    <name evidence="2" type="ORF">OS242_00730</name>
</gene>
<dbReference type="CDD" id="cd04301">
    <property type="entry name" value="NAT_SF"/>
    <property type="match status" value="1"/>
</dbReference>
<accession>A0ABT3WUY8</accession>
<dbReference type="RefSeq" id="WP_267149735.1">
    <property type="nucleotide sequence ID" value="NZ_JAPMLT010000001.1"/>
</dbReference>
<reference evidence="2 3" key="1">
    <citation type="submission" date="2022-11" db="EMBL/GenBank/DDBJ databases">
        <title>Study of microbial diversity in lake waters.</title>
        <authorList>
            <person name="Zhang J."/>
        </authorList>
    </citation>
    <scope>NUCLEOTIDE SEQUENCE [LARGE SCALE GENOMIC DNA]</scope>
    <source>
        <strain evidence="2 3">DT12</strain>
    </source>
</reference>
<dbReference type="InterPro" id="IPR016181">
    <property type="entry name" value="Acyl_CoA_acyltransferase"/>
</dbReference>
<protein>
    <submittedName>
        <fullName evidence="2">GNAT family N-acetyltransferase</fullName>
        <ecNumber evidence="2">2.3.1.-</ecNumber>
    </submittedName>
</protein>
<comment type="caution">
    <text evidence="2">The sequence shown here is derived from an EMBL/GenBank/DDBJ whole genome shotgun (WGS) entry which is preliminary data.</text>
</comment>
<keyword evidence="3" id="KW-1185">Reference proteome</keyword>
<keyword evidence="2" id="KW-0012">Acyltransferase</keyword>
<sequence length="295" mass="34028">MQRFDYRSGYSNDETRREYLYPLFEAVFGIPVEVLKDFHQRGFWNPTYCPYTLFDGEMAVANASMFSLPMRIKGRRVSAAGIQSVMTHPEHRGQGLMKKLVAKMLEEIDQEFEAAFLQTESPALYTPFGFRVVEEHRFLAPLRPVPAQETQKVRKINFFKEADLEIVRELFRQYEPLSHEFAPLDHASSFYLNLYNPFFQERLHYSEALHAVVVFETDGETLRLFDVVAAKLPSLDEILAQIGLPFSRIEFSFFPDRFGITAYEAVPMTTGNRLMVRGPVGLEPELCKLPITAAF</sequence>
<evidence type="ECO:0000313" key="2">
    <source>
        <dbReference type="EMBL" id="MCX7568490.1"/>
    </source>
</evidence>
<dbReference type="InterPro" id="IPR051554">
    <property type="entry name" value="Acetyltransferase_Eis"/>
</dbReference>
<dbReference type="SUPFAM" id="SSF55729">
    <property type="entry name" value="Acyl-CoA N-acyltransferases (Nat)"/>
    <property type="match status" value="1"/>
</dbReference>
<evidence type="ECO:0000313" key="3">
    <source>
        <dbReference type="Proteomes" id="UP001208017"/>
    </source>
</evidence>
<dbReference type="Pfam" id="PF13527">
    <property type="entry name" value="Acetyltransf_9"/>
    <property type="match status" value="1"/>
</dbReference>
<feature type="domain" description="N-acetyltransferase" evidence="1">
    <location>
        <begin position="4"/>
        <end position="152"/>
    </location>
</feature>
<dbReference type="InterPro" id="IPR000182">
    <property type="entry name" value="GNAT_dom"/>
</dbReference>
<keyword evidence="2" id="KW-0808">Transferase</keyword>
<name>A0ABT3WUY8_9BACL</name>
<dbReference type="PANTHER" id="PTHR37817:SF1">
    <property type="entry name" value="N-ACETYLTRANSFERASE EIS"/>
    <property type="match status" value="1"/>
</dbReference>
<dbReference type="Proteomes" id="UP001208017">
    <property type="component" value="Unassembled WGS sequence"/>
</dbReference>
<dbReference type="GO" id="GO:0016746">
    <property type="term" value="F:acyltransferase activity"/>
    <property type="evidence" value="ECO:0007669"/>
    <property type="project" value="UniProtKB-KW"/>
</dbReference>